<protein>
    <submittedName>
        <fullName evidence="1">Uncharacterized protein</fullName>
    </submittedName>
</protein>
<reference evidence="1 2" key="1">
    <citation type="submission" date="2012-03" db="EMBL/GenBank/DDBJ databases">
        <authorList>
            <person name="Durkin A.S."/>
            <person name="McCorrison J."/>
            <person name="Torralba M."/>
            <person name="Gillis M."/>
            <person name="Methe B."/>
            <person name="Sutton G."/>
            <person name="Nelson K.E."/>
        </authorList>
    </citation>
    <scope>NUCLEOTIDE SEQUENCE [LARGE SCALE GENOMIC DNA]</scope>
    <source>
        <strain evidence="1 2">F0468</strain>
    </source>
</reference>
<evidence type="ECO:0000313" key="1">
    <source>
        <dbReference type="EMBL" id="EIC96019.1"/>
    </source>
</evidence>
<dbReference type="EMBL" id="AJGH01000060">
    <property type="protein sequence ID" value="EIC96019.1"/>
    <property type="molecule type" value="Genomic_DNA"/>
</dbReference>
<comment type="caution">
    <text evidence="1">The sequence shown here is derived from an EMBL/GenBank/DDBJ whole genome shotgun (WGS) entry which is preliminary data.</text>
</comment>
<dbReference type="eggNOG" id="COG0145">
    <property type="taxonomic scope" value="Bacteria"/>
</dbReference>
<proteinExistence type="predicted"/>
<evidence type="ECO:0000313" key="2">
    <source>
        <dbReference type="Proteomes" id="UP000005039"/>
    </source>
</evidence>
<name>I0R8L1_9FIRM</name>
<keyword evidence="2" id="KW-1185">Reference proteome</keyword>
<dbReference type="PATRIC" id="fig|1095750.3.peg.1252"/>
<dbReference type="Proteomes" id="UP000005039">
    <property type="component" value="Unassembled WGS sequence"/>
</dbReference>
<gene>
    <name evidence="1" type="ORF">HMPREF9970_2696</name>
</gene>
<accession>I0R8L1</accession>
<organism evidence="1 2">
    <name type="scientific">Lachnoanaerobaculum saburreum F0468</name>
    <dbReference type="NCBI Taxonomy" id="1095750"/>
    <lineage>
        <taxon>Bacteria</taxon>
        <taxon>Bacillati</taxon>
        <taxon>Bacillota</taxon>
        <taxon>Clostridia</taxon>
        <taxon>Lachnospirales</taxon>
        <taxon>Lachnospiraceae</taxon>
        <taxon>Lachnoanaerobaculum</taxon>
    </lineage>
</organism>
<dbReference type="AlphaFoldDB" id="I0R8L1"/>
<sequence>MDLRPLFDGIFGKQRTVLYKRPEFERRELDEMLKELAKIPLLHWDRYVFSREPLDGRISVNQRQVYMQKAWECGMEWADKLKVKYGNLSAERLADVLNMEVEYQTVPENTDRVLFAEFKEPNHIQVYMDAIHRVEDFLSLDSIKEIIGYINIADILLLHEIFHSIEEKHKKEIYTKIEKIRLWSIGFLHYESCVVALSEIAAMAFAYRYSEIKFSPYLIDVILVYGYSKNEASGLYEEMIGLFNNRLEEI</sequence>